<sequence length="75" mass="8359">MVEGDAGVQPGQGSPVSPAMARHCFAFPVPPLRQRDTVSPCLYRSLTELSLAKTCAQARVYSEEVRRHLYRLLSR</sequence>
<evidence type="ECO:0000313" key="1">
    <source>
        <dbReference type="EMBL" id="SPR96400.1"/>
    </source>
</evidence>
<proteinExistence type="predicted"/>
<dbReference type="AlphaFoldDB" id="A0A375IXW2"/>
<organism evidence="1 2">
    <name type="scientific">Cupriavidus taiwanensis</name>
    <dbReference type="NCBI Taxonomy" id="164546"/>
    <lineage>
        <taxon>Bacteria</taxon>
        <taxon>Pseudomonadati</taxon>
        <taxon>Pseudomonadota</taxon>
        <taxon>Betaproteobacteria</taxon>
        <taxon>Burkholderiales</taxon>
        <taxon>Burkholderiaceae</taxon>
        <taxon>Cupriavidus</taxon>
    </lineage>
</organism>
<evidence type="ECO:0000313" key="2">
    <source>
        <dbReference type="Proteomes" id="UP000256805"/>
    </source>
</evidence>
<reference evidence="1 2" key="1">
    <citation type="submission" date="2018-01" db="EMBL/GenBank/DDBJ databases">
        <authorList>
            <person name="Gaut B.S."/>
            <person name="Morton B.R."/>
            <person name="Clegg M.T."/>
            <person name="Duvall M.R."/>
        </authorList>
    </citation>
    <scope>NUCLEOTIDE SEQUENCE [LARGE SCALE GENOMIC DNA]</scope>
    <source>
        <strain evidence="1">Cupriavidus taiwanensis cmp 52</strain>
    </source>
</reference>
<dbReference type="EMBL" id="OVTA01000002">
    <property type="protein sequence ID" value="SPR96400.1"/>
    <property type="molecule type" value="Genomic_DNA"/>
</dbReference>
<dbReference type="Proteomes" id="UP000256805">
    <property type="component" value="Unassembled WGS sequence"/>
</dbReference>
<gene>
    <name evidence="1" type="ORF">CBM2634_A100338</name>
</gene>
<accession>A0A375IXW2</accession>
<protein>
    <submittedName>
        <fullName evidence="1">Uncharacterized protein</fullName>
    </submittedName>
</protein>
<name>A0A375IXW2_9BURK</name>